<feature type="repeat" description="PPR" evidence="2">
    <location>
        <begin position="468"/>
        <end position="502"/>
    </location>
</feature>
<proteinExistence type="predicted"/>
<keyword evidence="1" id="KW-0677">Repeat</keyword>
<dbReference type="Proteomes" id="UP000242474">
    <property type="component" value="Unassembled WGS sequence"/>
</dbReference>
<dbReference type="OrthoDB" id="407658at2759"/>
<feature type="repeat" description="PPR" evidence="2">
    <location>
        <begin position="217"/>
        <end position="251"/>
    </location>
</feature>
<dbReference type="NCBIfam" id="TIGR00756">
    <property type="entry name" value="PPR"/>
    <property type="match status" value="1"/>
</dbReference>
<dbReference type="Pfam" id="PF13041">
    <property type="entry name" value="PPR_2"/>
    <property type="match status" value="1"/>
</dbReference>
<keyword evidence="4" id="KW-1185">Reference proteome</keyword>
<name>A0A2G5B7I6_COERN</name>
<accession>A0A2G5B7I6</accession>
<dbReference type="PANTHER" id="PTHR47936:SF1">
    <property type="entry name" value="PENTATRICOPEPTIDE REPEAT-CONTAINING PROTEIN GUN1, CHLOROPLASTIC"/>
    <property type="match status" value="1"/>
</dbReference>
<dbReference type="Pfam" id="PF01535">
    <property type="entry name" value="PPR"/>
    <property type="match status" value="3"/>
</dbReference>
<evidence type="ECO:0008006" key="5">
    <source>
        <dbReference type="Google" id="ProtNLM"/>
    </source>
</evidence>
<dbReference type="EMBL" id="KZ303511">
    <property type="protein sequence ID" value="PIA14978.1"/>
    <property type="molecule type" value="Genomic_DNA"/>
</dbReference>
<dbReference type="PROSITE" id="PS51375">
    <property type="entry name" value="PPR"/>
    <property type="match status" value="4"/>
</dbReference>
<evidence type="ECO:0000256" key="1">
    <source>
        <dbReference type="ARBA" id="ARBA00022737"/>
    </source>
</evidence>
<feature type="repeat" description="PPR" evidence="2">
    <location>
        <begin position="302"/>
        <end position="336"/>
    </location>
</feature>
<evidence type="ECO:0000313" key="4">
    <source>
        <dbReference type="Proteomes" id="UP000242474"/>
    </source>
</evidence>
<dbReference type="STRING" id="763665.A0A2G5B7I6"/>
<organism evidence="3 4">
    <name type="scientific">Coemansia reversa (strain ATCC 12441 / NRRL 1564)</name>
    <dbReference type="NCBI Taxonomy" id="763665"/>
    <lineage>
        <taxon>Eukaryota</taxon>
        <taxon>Fungi</taxon>
        <taxon>Fungi incertae sedis</taxon>
        <taxon>Zoopagomycota</taxon>
        <taxon>Kickxellomycotina</taxon>
        <taxon>Kickxellomycetes</taxon>
        <taxon>Kickxellales</taxon>
        <taxon>Kickxellaceae</taxon>
        <taxon>Coemansia</taxon>
    </lineage>
</organism>
<gene>
    <name evidence="3" type="ORF">COEREDRAFT_98540</name>
</gene>
<sequence length="855" mass="96260">MRILFSDRLSSRPIGLLVDISINCGQDFSEAGAMHTRRVRLAGSWSTTWSRGVLGGHGIIQSGQHRSLSELYNQAMKKQTDKDTKDRANPQPLVDTIQSISQPRIRTREPAADDPISRWSVKKETNIAKDPKEVAGSYTLQLHESSWDGEETWMRFSRLPRKSIPYLRDIDVNFTLARIRGTERASAQGNRAAPTSITLTRMLNVYETIKQAGIVPDRFTYQELIAVNVSLLKFKHAREWLEKMVSQGIKPTIRPYRTLLKGYSTRTDEIDNARRIWQDIKNGIERGLIVSENSEDQTAKLDLSTFTCYIAAESNVGNFSKVLDILDEMTAAGVVPDTTVRNTVLDGVLRLKGLDAGLQEARLMEQSGFKLDGYTYMLLLNTAVGEKRGDDIRSLLAEAAARNVVPPARVIQKLPLNPFAVLNIMANIHEEYKTRLYNTLIEAAMRRNDFGQVLRIVGHLRSHNVTANVVTYTMLLDALNKAKRLEQAKDMFKKIFDTGELKPDAHIFGIMIDACGRHGDIRGMFWFKTEMRKRGLVAGEFIYNSVLAALSRWRRGNLQAVIMVANEMVRSKPPVKPTTRTLNAIFAAFAAQTQHRGLGEGELQFLRAWYSDTSDTYFVTKDSYMYLLAINAFVGAGCMEDAMGVFLDMMRHAEWNPSVTKRVLARPQCILDIMRLAIERQEFDTTLRVWKNWLRLRTLPPGKATEMALFACDQMSRSDIAQEIFHGLLTRPITGDSSSVDAGKSSEVGDVESMEFCPGIVDESVLAMYIAIMVKHNHLDTIIPAVELWTTAMQAMDQDDLTSIGSEIRMAHKLSVPTVLKVIELLREHKDSAATKLIAELLAYIEKHFPDAIPV</sequence>
<dbReference type="Gene3D" id="1.25.40.10">
    <property type="entry name" value="Tetratricopeptide repeat domain"/>
    <property type="match status" value="4"/>
</dbReference>
<evidence type="ECO:0000256" key="2">
    <source>
        <dbReference type="PROSITE-ProRule" id="PRU00708"/>
    </source>
</evidence>
<reference evidence="3 4" key="1">
    <citation type="journal article" date="2015" name="Genome Biol. Evol.">
        <title>Phylogenomic analyses indicate that early fungi evolved digesting cell walls of algal ancestors of land plants.</title>
        <authorList>
            <person name="Chang Y."/>
            <person name="Wang S."/>
            <person name="Sekimoto S."/>
            <person name="Aerts A.L."/>
            <person name="Choi C."/>
            <person name="Clum A."/>
            <person name="LaButti K.M."/>
            <person name="Lindquist E.A."/>
            <person name="Yee Ngan C."/>
            <person name="Ohm R.A."/>
            <person name="Salamov A.A."/>
            <person name="Grigoriev I.V."/>
            <person name="Spatafora J.W."/>
            <person name="Berbee M.L."/>
        </authorList>
    </citation>
    <scope>NUCLEOTIDE SEQUENCE [LARGE SCALE GENOMIC DNA]</scope>
    <source>
        <strain evidence="3 4">NRRL 1564</strain>
    </source>
</reference>
<dbReference type="InterPro" id="IPR002885">
    <property type="entry name" value="PPR_rpt"/>
</dbReference>
<dbReference type="Pfam" id="PF13812">
    <property type="entry name" value="PPR_3"/>
    <property type="match status" value="1"/>
</dbReference>
<dbReference type="PANTHER" id="PTHR47936">
    <property type="entry name" value="PPR_LONG DOMAIN-CONTAINING PROTEIN"/>
    <property type="match status" value="1"/>
</dbReference>
<dbReference type="InterPro" id="IPR011990">
    <property type="entry name" value="TPR-like_helical_dom_sf"/>
</dbReference>
<dbReference type="AlphaFoldDB" id="A0A2G5B7I6"/>
<evidence type="ECO:0000313" key="3">
    <source>
        <dbReference type="EMBL" id="PIA14978.1"/>
    </source>
</evidence>
<protein>
    <recommendedName>
        <fullName evidence="5">Pentacotripeptide-repeat region of PRORP domain-containing protein</fullName>
    </recommendedName>
</protein>
<feature type="repeat" description="PPR" evidence="2">
    <location>
        <begin position="504"/>
        <end position="538"/>
    </location>
</feature>